<evidence type="ECO:0000256" key="1">
    <source>
        <dbReference type="ARBA" id="ARBA00004479"/>
    </source>
</evidence>
<evidence type="ECO:0000256" key="2">
    <source>
        <dbReference type="ARBA" id="ARBA00023136"/>
    </source>
</evidence>
<dbReference type="AlphaFoldDB" id="A0A6J8ERU5"/>
<evidence type="ECO:0000313" key="9">
    <source>
        <dbReference type="EMBL" id="CAC5423227.1"/>
    </source>
</evidence>
<dbReference type="Proteomes" id="UP000507470">
    <property type="component" value="Unassembled WGS sequence"/>
</dbReference>
<dbReference type="OrthoDB" id="6127002at2759"/>
<keyword evidence="4" id="KW-0325">Glycoprotein</keyword>
<dbReference type="PANTHER" id="PTHR11640">
    <property type="entry name" value="NEPHRIN"/>
    <property type="match status" value="1"/>
</dbReference>
<feature type="domain" description="Ig-like" evidence="8">
    <location>
        <begin position="244"/>
        <end position="342"/>
    </location>
</feature>
<organism evidence="9 10">
    <name type="scientific">Mytilus coruscus</name>
    <name type="common">Sea mussel</name>
    <dbReference type="NCBI Taxonomy" id="42192"/>
    <lineage>
        <taxon>Eukaryota</taxon>
        <taxon>Metazoa</taxon>
        <taxon>Spiralia</taxon>
        <taxon>Lophotrochozoa</taxon>
        <taxon>Mollusca</taxon>
        <taxon>Bivalvia</taxon>
        <taxon>Autobranchia</taxon>
        <taxon>Pteriomorphia</taxon>
        <taxon>Mytilida</taxon>
        <taxon>Mytiloidea</taxon>
        <taxon>Mytilidae</taxon>
        <taxon>Mytilinae</taxon>
        <taxon>Mytilus</taxon>
    </lineage>
</organism>
<evidence type="ECO:0000256" key="6">
    <source>
        <dbReference type="SAM" id="MobiDB-lite"/>
    </source>
</evidence>
<evidence type="ECO:0000256" key="7">
    <source>
        <dbReference type="SAM" id="Phobius"/>
    </source>
</evidence>
<reference evidence="9 10" key="1">
    <citation type="submission" date="2020-06" db="EMBL/GenBank/DDBJ databases">
        <authorList>
            <person name="Li R."/>
            <person name="Bekaert M."/>
        </authorList>
    </citation>
    <scope>NUCLEOTIDE SEQUENCE [LARGE SCALE GENOMIC DNA]</scope>
    <source>
        <strain evidence="10">wild</strain>
    </source>
</reference>
<dbReference type="EMBL" id="CACVKT020009753">
    <property type="protein sequence ID" value="CAC5423227.1"/>
    <property type="molecule type" value="Genomic_DNA"/>
</dbReference>
<sequence length="808" mass="91490">MKIEIGNLLALPNRHLTIDTVFTTPGSHLVLVLSDFDRSIYCKKAGRNIKGTFLGVLESGKYHTISTKFNQLDIQAPNQLGNYKLRFLPTEGHLVGRGSSHGEQTIVLLYFFHPSTAADDDYDDFRMNNGSVVRIFYQVRLNIEGSLDDFNADVYKCKLYIHTLEIMVSKLHFLNQTDNNIIYGQEGSSTNISCTAVKGYEVGELLIYQYERELATSNNGIVTFSFVANRHSISHFYCTENSKPEADIHVKLVVNYAPDVKVSSRENSIDCYPNGFPDTYTFHRWEHQSEKGEHVRFLGGLNNGTLILRNIRMQYQKSGIYVCTVSNGIPDINGSILQTGFTYFSYKGPPIFVNENTLTMNVDLYQPLTVSFFLYSNPTVGEIWIEGVASNYTKNETVHCFRISETKLKYTELGSNKHIKGKQIAFELKMFSSEYEMYRIWTKNGMGEASTTFRIRAVGAPIFLPENRNVTHGELGNPLTLAFLVYSDPIVEDVWIEDVGTERNLSRTKYEFQVIETTLPYTAFGNKGNISGCEIIIEINILSSNELQVYNILAKNQKGFVSYRFEIITAEFAENNGKSRERFITSSSIAAVLLVYIIVIHIYICVRQKTNRTRRGSIPQSLRFNTYDEIESLSYEFVNVRGIFSDQQGPILQTSVIHGPQDESYTNNYRTQLTIDGHEDTSSQSTVQEPQVNEHDDVRQNNISEAEEVEASSVLSFDDIFHSVESYGEEAAASAGDSLQSSQSSGHQDDHLSNSVYENSYQPVIRESQDTHQYSVIFNKSAEIDSDRSTPATVKPAYNVPDYVNLRF</sequence>
<gene>
    <name evidence="9" type="ORF">MCOR_55216</name>
</gene>
<keyword evidence="2 7" id="KW-0472">Membrane</keyword>
<dbReference type="PANTHER" id="PTHR11640:SF31">
    <property type="entry name" value="IRREGULAR CHIASM C-ROUGHEST PROTEIN-RELATED"/>
    <property type="match status" value="1"/>
</dbReference>
<proteinExistence type="predicted"/>
<accession>A0A6J8ERU5</accession>
<keyword evidence="7" id="KW-0812">Transmembrane</keyword>
<keyword evidence="5" id="KW-0393">Immunoglobulin domain</keyword>
<comment type="subcellular location">
    <subcellularLocation>
        <location evidence="1">Membrane</location>
        <topology evidence="1">Single-pass type I membrane protein</topology>
    </subcellularLocation>
</comment>
<feature type="transmembrane region" description="Helical" evidence="7">
    <location>
        <begin position="583"/>
        <end position="606"/>
    </location>
</feature>
<dbReference type="CDD" id="cd00096">
    <property type="entry name" value="Ig"/>
    <property type="match status" value="1"/>
</dbReference>
<name>A0A6J8ERU5_MYTCO</name>
<dbReference type="GO" id="GO:0098609">
    <property type="term" value="P:cell-cell adhesion"/>
    <property type="evidence" value="ECO:0007669"/>
    <property type="project" value="TreeGrafter"/>
</dbReference>
<evidence type="ECO:0000256" key="5">
    <source>
        <dbReference type="ARBA" id="ARBA00023319"/>
    </source>
</evidence>
<evidence type="ECO:0000256" key="3">
    <source>
        <dbReference type="ARBA" id="ARBA00023157"/>
    </source>
</evidence>
<evidence type="ECO:0000256" key="4">
    <source>
        <dbReference type="ARBA" id="ARBA00023180"/>
    </source>
</evidence>
<dbReference type="GO" id="GO:0005886">
    <property type="term" value="C:plasma membrane"/>
    <property type="evidence" value="ECO:0007669"/>
    <property type="project" value="TreeGrafter"/>
</dbReference>
<feature type="compositionally biased region" description="Polar residues" evidence="6">
    <location>
        <begin position="682"/>
        <end position="691"/>
    </location>
</feature>
<dbReference type="PROSITE" id="PS50835">
    <property type="entry name" value="IG_LIKE"/>
    <property type="match status" value="1"/>
</dbReference>
<evidence type="ECO:0000259" key="8">
    <source>
        <dbReference type="PROSITE" id="PS50835"/>
    </source>
</evidence>
<feature type="region of interest" description="Disordered" evidence="6">
    <location>
        <begin position="728"/>
        <end position="754"/>
    </location>
</feature>
<keyword evidence="7" id="KW-1133">Transmembrane helix</keyword>
<protein>
    <recommendedName>
        <fullName evidence="8">Ig-like domain-containing protein</fullName>
    </recommendedName>
</protein>
<evidence type="ECO:0000313" key="10">
    <source>
        <dbReference type="Proteomes" id="UP000507470"/>
    </source>
</evidence>
<feature type="compositionally biased region" description="Low complexity" evidence="6">
    <location>
        <begin position="728"/>
        <end position="746"/>
    </location>
</feature>
<keyword evidence="10" id="KW-1185">Reference proteome</keyword>
<dbReference type="InterPro" id="IPR051275">
    <property type="entry name" value="Cell_adhesion_signaling"/>
</dbReference>
<keyword evidence="3" id="KW-1015">Disulfide bond</keyword>
<feature type="region of interest" description="Disordered" evidence="6">
    <location>
        <begin position="678"/>
        <end position="698"/>
    </location>
</feature>
<dbReference type="InterPro" id="IPR007110">
    <property type="entry name" value="Ig-like_dom"/>
</dbReference>
<dbReference type="GO" id="GO:0005911">
    <property type="term" value="C:cell-cell junction"/>
    <property type="evidence" value="ECO:0007669"/>
    <property type="project" value="TreeGrafter"/>
</dbReference>
<dbReference type="GO" id="GO:0050839">
    <property type="term" value="F:cell adhesion molecule binding"/>
    <property type="evidence" value="ECO:0007669"/>
    <property type="project" value="TreeGrafter"/>
</dbReference>